<reference evidence="2 3" key="1">
    <citation type="submission" date="2019-12" db="EMBL/GenBank/DDBJ databases">
        <title>Comparative genomics gives insights into the taxonomy of the Azoarcus-Aromatoleum group and reveals separate origins of nif in the plant-associated Azoarcus and non-plant-associated Aromatoleum sub-groups.</title>
        <authorList>
            <person name="Lafos M."/>
            <person name="Maluk M."/>
            <person name="Batista M."/>
            <person name="Junghare M."/>
            <person name="Carmona M."/>
            <person name="Faoro H."/>
            <person name="Cruz L.M."/>
            <person name="Battistoni F."/>
            <person name="De Souza E."/>
            <person name="Pedrosa F."/>
            <person name="Chen W.-M."/>
            <person name="Poole P.S."/>
            <person name="Dixon R.A."/>
            <person name="James E.K."/>
        </authorList>
    </citation>
    <scope>NUCLEOTIDE SEQUENCE [LARGE SCALE GENOMIC DNA]</scope>
    <source>
        <strain evidence="2 3">PbN1</strain>
    </source>
</reference>
<dbReference type="Proteomes" id="UP000633943">
    <property type="component" value="Unassembled WGS sequence"/>
</dbReference>
<proteinExistence type="predicted"/>
<evidence type="ECO:0000313" key="3">
    <source>
        <dbReference type="Proteomes" id="UP000633943"/>
    </source>
</evidence>
<evidence type="ECO:0000256" key="1">
    <source>
        <dbReference type="SAM" id="SignalP"/>
    </source>
</evidence>
<gene>
    <name evidence="2" type="ORF">GPA24_15295</name>
</gene>
<feature type="signal peptide" evidence="1">
    <location>
        <begin position="1"/>
        <end position="19"/>
    </location>
</feature>
<sequence>MKRKAVLLAALLALSPAWAEEADWGFDVSAYEKKPFEWTGFVELRPEHQWLDRDTAGYRLQYPGESRTSAERMSAAAELSGVLRHRSLSFNFTGHASWIDEPRGSDHDRRMYEAYGGWQIDDRSNLELGKRALRWGKGYAWSPVAFLERPKDPTDPELAREGFVMATGAFVRSFDGPLQTVALTAAVVPTTSGLNPEFGPEGHANPAVKLYGLILDTDVDLIWAGQGSRGPRVGIDFSRNLGSNVEIHGEWARITDARRAVLTADNRLAMEARSYTSALLGLRYLTERDTTLIFELYRNGGGYSKDELAAFYDLVGASAANPVLTSLTAHAAAQGYNRPNAARRYAYLRISQKEPFDLLDFTPALTLITNTDDHSWSLIPEALYTGITNLELRLRLALNRGDRSTEYGEKLVRSRLELRGRYFF</sequence>
<name>A0ABX1NXV5_9RHOO</name>
<accession>A0ABX1NXV5</accession>
<evidence type="ECO:0008006" key="4">
    <source>
        <dbReference type="Google" id="ProtNLM"/>
    </source>
</evidence>
<keyword evidence="1" id="KW-0732">Signal</keyword>
<dbReference type="EMBL" id="WTVP01000050">
    <property type="protein sequence ID" value="NMG16875.1"/>
    <property type="molecule type" value="Genomic_DNA"/>
</dbReference>
<comment type="caution">
    <text evidence="2">The sequence shown here is derived from an EMBL/GenBank/DDBJ whole genome shotgun (WGS) entry which is preliminary data.</text>
</comment>
<dbReference type="RefSeq" id="WP_169203434.1">
    <property type="nucleotide sequence ID" value="NZ_CP059467.1"/>
</dbReference>
<feature type="chain" id="PRO_5047033102" description="Porin" evidence="1">
    <location>
        <begin position="20"/>
        <end position="424"/>
    </location>
</feature>
<protein>
    <recommendedName>
        <fullName evidence="4">Porin</fullName>
    </recommendedName>
</protein>
<keyword evidence="3" id="KW-1185">Reference proteome</keyword>
<evidence type="ECO:0000313" key="2">
    <source>
        <dbReference type="EMBL" id="NMG16875.1"/>
    </source>
</evidence>
<organism evidence="2 3">
    <name type="scientific">Aromatoleum bremense</name>
    <dbReference type="NCBI Taxonomy" id="76115"/>
    <lineage>
        <taxon>Bacteria</taxon>
        <taxon>Pseudomonadati</taxon>
        <taxon>Pseudomonadota</taxon>
        <taxon>Betaproteobacteria</taxon>
        <taxon>Rhodocyclales</taxon>
        <taxon>Rhodocyclaceae</taxon>
        <taxon>Aromatoleum</taxon>
    </lineage>
</organism>